<feature type="compositionally biased region" description="Polar residues" evidence="4">
    <location>
        <begin position="347"/>
        <end position="361"/>
    </location>
</feature>
<dbReference type="AlphaFoldDB" id="A0A4P9ZX48"/>
<proteinExistence type="inferred from homology"/>
<organism evidence="5 6">
    <name type="scientific">Dimargaris cristalligena</name>
    <dbReference type="NCBI Taxonomy" id="215637"/>
    <lineage>
        <taxon>Eukaryota</taxon>
        <taxon>Fungi</taxon>
        <taxon>Fungi incertae sedis</taxon>
        <taxon>Zoopagomycota</taxon>
        <taxon>Kickxellomycotina</taxon>
        <taxon>Dimargaritomycetes</taxon>
        <taxon>Dimargaritales</taxon>
        <taxon>Dimargaritaceae</taxon>
        <taxon>Dimargaris</taxon>
    </lineage>
</organism>
<dbReference type="InterPro" id="IPR007133">
    <property type="entry name" value="RNA_pol_II-assoc_Paf1"/>
</dbReference>
<dbReference type="STRING" id="215637.A0A4P9ZX48"/>
<dbReference type="GO" id="GO:0006368">
    <property type="term" value="P:transcription elongation by RNA polymerase II"/>
    <property type="evidence" value="ECO:0007669"/>
    <property type="project" value="InterPro"/>
</dbReference>
<comment type="subcellular location">
    <subcellularLocation>
        <location evidence="1">Nucleus</location>
    </subcellularLocation>
</comment>
<accession>A0A4P9ZX48</accession>
<dbReference type="GO" id="GO:0003682">
    <property type="term" value="F:chromatin binding"/>
    <property type="evidence" value="ECO:0007669"/>
    <property type="project" value="TreeGrafter"/>
</dbReference>
<dbReference type="EMBL" id="ML002392">
    <property type="protein sequence ID" value="RKP38213.1"/>
    <property type="molecule type" value="Genomic_DNA"/>
</dbReference>
<feature type="region of interest" description="Disordered" evidence="4">
    <location>
        <begin position="321"/>
        <end position="361"/>
    </location>
</feature>
<gene>
    <name evidence="5" type="ORF">BJ085DRAFT_36213</name>
</gene>
<evidence type="ECO:0000256" key="3">
    <source>
        <dbReference type="ARBA" id="ARBA00023242"/>
    </source>
</evidence>
<dbReference type="GO" id="GO:0016593">
    <property type="term" value="C:Cdc73/Paf1 complex"/>
    <property type="evidence" value="ECO:0007669"/>
    <property type="project" value="InterPro"/>
</dbReference>
<keyword evidence="6" id="KW-1185">Reference proteome</keyword>
<dbReference type="GO" id="GO:0000993">
    <property type="term" value="F:RNA polymerase II complex binding"/>
    <property type="evidence" value="ECO:0007669"/>
    <property type="project" value="TreeGrafter"/>
</dbReference>
<keyword evidence="3" id="KW-0539">Nucleus</keyword>
<dbReference type="Proteomes" id="UP000268162">
    <property type="component" value="Unassembled WGS sequence"/>
</dbReference>
<evidence type="ECO:0000256" key="4">
    <source>
        <dbReference type="SAM" id="MobiDB-lite"/>
    </source>
</evidence>
<sequence>MPPKRKPGVEFLCKTRYLNPLPDLPFPPKLLAIDTSEYHAELTRYQTTTLAQQLPFPLYADSDLGMPLDLILLGAFDSKQSPTAYEVDPADRLLLTSPPPEGQNLRNRTAAVTWLRRTEYISAEITRSTSRTAQPSRSRAPISDRAAPAFDHSRGSQISSVQRSFDAVAAQEKDDLATWVHPSKPNVHAVASLPVLPNTEAWGQTYSYCIFDTFPTLGDSAEPTKQVEAALLRPVASSLVEQGHYISVYTPDAASSAILQKRRRLANPSALKDNEPLLFNHGRDFTCEKHVLDDLSQLQFSLTAGGEAIYTPVKSRLNLRKKRATRRPADILSGGYGDESDEEQAPAQLQVTLSTNPSDDR</sequence>
<reference evidence="6" key="1">
    <citation type="journal article" date="2018" name="Nat. Microbiol.">
        <title>Leveraging single-cell genomics to expand the fungal tree of life.</title>
        <authorList>
            <person name="Ahrendt S.R."/>
            <person name="Quandt C.A."/>
            <person name="Ciobanu D."/>
            <person name="Clum A."/>
            <person name="Salamov A."/>
            <person name="Andreopoulos B."/>
            <person name="Cheng J.F."/>
            <person name="Woyke T."/>
            <person name="Pelin A."/>
            <person name="Henrissat B."/>
            <person name="Reynolds N.K."/>
            <person name="Benny G.L."/>
            <person name="Smith M.E."/>
            <person name="James T.Y."/>
            <person name="Grigoriev I.V."/>
        </authorList>
    </citation>
    <scope>NUCLEOTIDE SEQUENCE [LARGE SCALE GENOMIC DNA]</scope>
    <source>
        <strain evidence="6">RSA 468</strain>
    </source>
</reference>
<name>A0A4P9ZX48_9FUNG</name>
<comment type="similarity">
    <text evidence="2">Belongs to the PAF1 family.</text>
</comment>
<dbReference type="Pfam" id="PF03985">
    <property type="entry name" value="Paf1"/>
    <property type="match status" value="1"/>
</dbReference>
<evidence type="ECO:0000313" key="5">
    <source>
        <dbReference type="EMBL" id="RKP38213.1"/>
    </source>
</evidence>
<feature type="compositionally biased region" description="Polar residues" evidence="4">
    <location>
        <begin position="125"/>
        <end position="137"/>
    </location>
</feature>
<dbReference type="OrthoDB" id="10260285at2759"/>
<evidence type="ECO:0000256" key="2">
    <source>
        <dbReference type="ARBA" id="ARBA00007560"/>
    </source>
</evidence>
<feature type="region of interest" description="Disordered" evidence="4">
    <location>
        <begin position="125"/>
        <end position="157"/>
    </location>
</feature>
<protein>
    <submittedName>
        <fullName evidence="5">RNA polymerase II-associated</fullName>
    </submittedName>
</protein>
<dbReference type="PANTHER" id="PTHR23188">
    <property type="entry name" value="RNA POLYMERASE II-ASSOCIATED FACTOR 1 HOMOLOG"/>
    <property type="match status" value="1"/>
</dbReference>
<evidence type="ECO:0000256" key="1">
    <source>
        <dbReference type="ARBA" id="ARBA00004123"/>
    </source>
</evidence>
<evidence type="ECO:0000313" key="6">
    <source>
        <dbReference type="Proteomes" id="UP000268162"/>
    </source>
</evidence>
<dbReference type="PANTHER" id="PTHR23188:SF12">
    <property type="entry name" value="RNA POLYMERASE II-ASSOCIATED FACTOR 1 HOMOLOG"/>
    <property type="match status" value="1"/>
</dbReference>